<organism evidence="4 5">
    <name type="scientific">Halalkalibacter kiskunsagensis</name>
    <dbReference type="NCBI Taxonomy" id="1548599"/>
    <lineage>
        <taxon>Bacteria</taxon>
        <taxon>Bacillati</taxon>
        <taxon>Bacillota</taxon>
        <taxon>Bacilli</taxon>
        <taxon>Bacillales</taxon>
        <taxon>Bacillaceae</taxon>
        <taxon>Halalkalibacter</taxon>
    </lineage>
</organism>
<dbReference type="CDD" id="cd05242">
    <property type="entry name" value="SDR_a8"/>
    <property type="match status" value="1"/>
</dbReference>
<proteinExistence type="inferred from homology"/>
<dbReference type="SUPFAM" id="SSF51735">
    <property type="entry name" value="NAD(P)-binding Rossmann-fold domains"/>
    <property type="match status" value="1"/>
</dbReference>
<dbReference type="Pfam" id="PF08338">
    <property type="entry name" value="DUF1731"/>
    <property type="match status" value="1"/>
</dbReference>
<dbReference type="InterPro" id="IPR036291">
    <property type="entry name" value="NAD(P)-bd_dom_sf"/>
</dbReference>
<keyword evidence="5" id="KW-1185">Reference proteome</keyword>
<evidence type="ECO:0000256" key="1">
    <source>
        <dbReference type="ARBA" id="ARBA00009353"/>
    </source>
</evidence>
<evidence type="ECO:0000259" key="2">
    <source>
        <dbReference type="Pfam" id="PF01370"/>
    </source>
</evidence>
<gene>
    <name evidence="4" type="ORF">ACFFHM_12080</name>
</gene>
<dbReference type="EMBL" id="JBHLUX010000030">
    <property type="protein sequence ID" value="MFC0471205.1"/>
    <property type="molecule type" value="Genomic_DNA"/>
</dbReference>
<evidence type="ECO:0000313" key="4">
    <source>
        <dbReference type="EMBL" id="MFC0471205.1"/>
    </source>
</evidence>
<feature type="domain" description="DUF1731" evidence="3">
    <location>
        <begin position="253"/>
        <end position="297"/>
    </location>
</feature>
<dbReference type="Pfam" id="PF01370">
    <property type="entry name" value="Epimerase"/>
    <property type="match status" value="1"/>
</dbReference>
<dbReference type="Proteomes" id="UP001589838">
    <property type="component" value="Unassembled WGS sequence"/>
</dbReference>
<dbReference type="PANTHER" id="PTHR11092:SF0">
    <property type="entry name" value="EPIMERASE FAMILY PROTEIN SDR39U1"/>
    <property type="match status" value="1"/>
</dbReference>
<dbReference type="PANTHER" id="PTHR11092">
    <property type="entry name" value="SUGAR NUCLEOTIDE EPIMERASE RELATED"/>
    <property type="match status" value="1"/>
</dbReference>
<sequence>MNIAIAGGTGFLGTKLTTHLVEQGHTIFILTRDASNKPAKPHVHYVEWLNEHAAPEDSLGKLDAVINLAGESIGQGRWTSKRKEKILQSRIHSTRSVIALIKKLPNKPDVLVNASAIGYYGNSLTETFTEHSKPSEKNFLSHVVQEWEKKAELAKEQGVRVVCCRLGVVLDKEEGALNHMVLPYRLFIGGRLGSGKQWISWVHVDDAIRLFEFAMLQSSIEGAFNITAPIPLTMNEFGKIISTVLKKPHYLPTPAFVIKILLGDMSTLVLDGQKVLPNKAISLNYRYVFPTLNEALEGTFKL</sequence>
<feature type="domain" description="NAD-dependent epimerase/dehydratase" evidence="2">
    <location>
        <begin position="3"/>
        <end position="226"/>
    </location>
</feature>
<evidence type="ECO:0000259" key="3">
    <source>
        <dbReference type="Pfam" id="PF08338"/>
    </source>
</evidence>
<comment type="caution">
    <text evidence="4">The sequence shown here is derived from an EMBL/GenBank/DDBJ whole genome shotgun (WGS) entry which is preliminary data.</text>
</comment>
<protein>
    <submittedName>
        <fullName evidence="4">TIGR01777 family oxidoreductase</fullName>
    </submittedName>
</protein>
<dbReference type="InterPro" id="IPR001509">
    <property type="entry name" value="Epimerase_deHydtase"/>
</dbReference>
<dbReference type="NCBIfam" id="TIGR01777">
    <property type="entry name" value="yfcH"/>
    <property type="match status" value="1"/>
</dbReference>
<accession>A0ABV6KE17</accession>
<dbReference type="RefSeq" id="WP_335958599.1">
    <property type="nucleotide sequence ID" value="NZ_JAXBLX010000002.1"/>
</dbReference>
<name>A0ABV6KE17_9BACI</name>
<dbReference type="Gene3D" id="3.40.50.720">
    <property type="entry name" value="NAD(P)-binding Rossmann-like Domain"/>
    <property type="match status" value="1"/>
</dbReference>
<evidence type="ECO:0000313" key="5">
    <source>
        <dbReference type="Proteomes" id="UP001589838"/>
    </source>
</evidence>
<reference evidence="4 5" key="1">
    <citation type="submission" date="2024-09" db="EMBL/GenBank/DDBJ databases">
        <authorList>
            <person name="Sun Q."/>
            <person name="Mori K."/>
        </authorList>
    </citation>
    <scope>NUCLEOTIDE SEQUENCE [LARGE SCALE GENOMIC DNA]</scope>
    <source>
        <strain evidence="4 5">NCAIM B.02610</strain>
    </source>
</reference>
<dbReference type="InterPro" id="IPR010099">
    <property type="entry name" value="SDR39U1"/>
</dbReference>
<dbReference type="InterPro" id="IPR013549">
    <property type="entry name" value="DUF1731"/>
</dbReference>
<comment type="similarity">
    <text evidence="1">Belongs to the NAD(P)-dependent epimerase/dehydratase family. SDR39U1 subfamily.</text>
</comment>